<feature type="compositionally biased region" description="Polar residues" evidence="1">
    <location>
        <begin position="1560"/>
        <end position="1569"/>
    </location>
</feature>
<feature type="compositionally biased region" description="Basic and acidic residues" evidence="1">
    <location>
        <begin position="1632"/>
        <end position="1648"/>
    </location>
</feature>
<feature type="compositionally biased region" description="Acidic residues" evidence="1">
    <location>
        <begin position="1536"/>
        <end position="1546"/>
    </location>
</feature>
<evidence type="ECO:0000313" key="3">
    <source>
        <dbReference type="EMBL" id="OXA60212.1"/>
    </source>
</evidence>
<dbReference type="OrthoDB" id="6513151at2759"/>
<dbReference type="PANTHER" id="PTHR21583">
    <property type="entry name" value="ELYS PROTEIN"/>
    <property type="match status" value="1"/>
</dbReference>
<dbReference type="PANTHER" id="PTHR21583:SF8">
    <property type="entry name" value="PROTEIN ELYS"/>
    <property type="match status" value="1"/>
</dbReference>
<feature type="compositionally biased region" description="Low complexity" evidence="1">
    <location>
        <begin position="1372"/>
        <end position="1384"/>
    </location>
</feature>
<feature type="region of interest" description="Disordered" evidence="1">
    <location>
        <begin position="1323"/>
        <end position="1462"/>
    </location>
</feature>
<keyword evidence="4" id="KW-1185">Reference proteome</keyword>
<feature type="compositionally biased region" description="Polar residues" evidence="1">
    <location>
        <begin position="1747"/>
        <end position="1771"/>
    </location>
</feature>
<feature type="compositionally biased region" description="Low complexity" evidence="1">
    <location>
        <begin position="1955"/>
        <end position="1965"/>
    </location>
</feature>
<name>A0A226ERH0_FOLCA</name>
<feature type="region of interest" description="Disordered" evidence="1">
    <location>
        <begin position="2125"/>
        <end position="2155"/>
    </location>
</feature>
<feature type="compositionally biased region" description="Polar residues" evidence="1">
    <location>
        <begin position="2051"/>
        <end position="2068"/>
    </location>
</feature>
<dbReference type="EMBL" id="LNIX01000002">
    <property type="protein sequence ID" value="OXA60212.1"/>
    <property type="molecule type" value="Genomic_DNA"/>
</dbReference>
<feature type="compositionally biased region" description="Polar residues" evidence="1">
    <location>
        <begin position="2234"/>
        <end position="2247"/>
    </location>
</feature>
<feature type="region of interest" description="Disordered" evidence="1">
    <location>
        <begin position="1178"/>
        <end position="1203"/>
    </location>
</feature>
<feature type="compositionally biased region" description="Basic residues" evidence="1">
    <location>
        <begin position="1449"/>
        <end position="1459"/>
    </location>
</feature>
<feature type="domain" description="ELYS beta-propeller" evidence="2">
    <location>
        <begin position="277"/>
        <end position="531"/>
    </location>
</feature>
<proteinExistence type="predicted"/>
<feature type="compositionally biased region" description="Basic and acidic residues" evidence="1">
    <location>
        <begin position="2278"/>
        <end position="2293"/>
    </location>
</feature>
<accession>A0A226ERH0</accession>
<dbReference type="STRING" id="158441.A0A226ERH0"/>
<dbReference type="Pfam" id="PF16687">
    <property type="entry name" value="ELYS-bb"/>
    <property type="match status" value="1"/>
</dbReference>
<feature type="compositionally biased region" description="Basic residues" evidence="1">
    <location>
        <begin position="2031"/>
        <end position="2040"/>
    </location>
</feature>
<dbReference type="InterPro" id="IPR052620">
    <property type="entry name" value="ELYS/MEL-28_NucAsmblyFactor"/>
</dbReference>
<evidence type="ECO:0000256" key="1">
    <source>
        <dbReference type="SAM" id="MobiDB-lite"/>
    </source>
</evidence>
<feature type="compositionally biased region" description="Acidic residues" evidence="1">
    <location>
        <begin position="1178"/>
        <end position="1191"/>
    </location>
</feature>
<feature type="compositionally biased region" description="Polar residues" evidence="1">
    <location>
        <begin position="1812"/>
        <end position="1829"/>
    </location>
</feature>
<organism evidence="3 4">
    <name type="scientific">Folsomia candida</name>
    <name type="common">Springtail</name>
    <dbReference type="NCBI Taxonomy" id="158441"/>
    <lineage>
        <taxon>Eukaryota</taxon>
        <taxon>Metazoa</taxon>
        <taxon>Ecdysozoa</taxon>
        <taxon>Arthropoda</taxon>
        <taxon>Hexapoda</taxon>
        <taxon>Collembola</taxon>
        <taxon>Entomobryomorpha</taxon>
        <taxon>Isotomoidea</taxon>
        <taxon>Isotomidae</taxon>
        <taxon>Proisotominae</taxon>
        <taxon>Folsomia</taxon>
    </lineage>
</organism>
<feature type="compositionally biased region" description="Low complexity" evidence="1">
    <location>
        <begin position="2315"/>
        <end position="2327"/>
    </location>
</feature>
<feature type="region of interest" description="Disordered" evidence="1">
    <location>
        <begin position="1143"/>
        <end position="1163"/>
    </location>
</feature>
<sequence>MESQVGNLESLLAPISYGDEYALPRDIPGKPTLLTGVHFNGHVSDNCEWGWAYSQSVIRCFPLPVSDEYTMTQGPLAVCPEPYQFPDDCFITCATELTLHNPRVTNGVSRLVIGLNFRNCEGGFVIFDPMKAQPIKLVMLPSAVTSITVISHFEDTGFNSHFFNEAMMAMVGVVAVGLRGGQVIILDLGLDQLPNSSLAQYKNVFVKRPYKPVFVTPHEPNIALKRHQLIGEKKVIGLSVLNASDEDDLDTREGNTASYHFSRPDKTKIRTFFQRNVRVTAVEYVSQIGLFIVGFDFGGFQIWRVDRLQLVYTSSIPPRPCNGVFGFSFSQPVDDPKNYCYLWVMYGKAGLEMGHSNVELYCIEFQDKPALGNLGYIYKGFVQCIKKLSFKLEDQFDDAISGEGNDHAEGRFYVRPLKIWNLPSRPNSKQLTFFAWESARIGIYYVGVFDLNQWYSSRMPESLCFMDVTKLCPFWVAIPVETTDQYRAIPVCDVQIIPTTLERWRNPHCTLDIHMYPASLSFEAITLSQSATSSFQFFGVQEKLLRKLIDDGTNLMIQPAHIRHMFKTYGVRPILPQNYDSSVPKEMADRFYIFSSLLDNRRPAMIIQLAGIWLDGGYANVGCTIDLILNWISSYTFSLRVVATSHWTHLHQCHLEFLAPETQHFIYYSNFAWESLRAIFTTITRPDEVYLVREEFINNLSIGLNKIVRYSSALRMMFNAQVLPEKSDCDIISLMMEDHLKRRKNVERALQDCDLLGPEFRSVRPMMIDYLLETFDEDELREQWHVEPNEPVYPPKHIGYILNLFLLDEIDPKDVARIAAYFLLDIRDVVTPEQKDKLCGDYLSVMQLTAEEEAEVYHLWLMDQGYGEEMMIFLTHPGRLTSYELPWCAVAVILTATGMEESVKQLLKRSCPLVLSQLFVNLMSTSAGVFSSMFDTSAFKTLCRDEDFLVAVFTTAYEKGFLGELIAKSLRHVPPFAVQVLIDFLNKTPSFEFYDWLLAVYCHTGDIKNLEMQYNRMKQFCESRLLNHEQNLRWMLREKVVLSILDTEQSKSSGVLAFIRKCDKKSSATSIARPIIPPIVIRPCQVPSTPPPRPSEEEDCIVRNRYNKLPLQFQRLKESQGGVLSPLRRYAVKLQSVLRTPHRGNTSVMDGNTSIVTDPVEPTPAPRLMISILNYPNEDDIPEEEDEDEEYNPANEPINGNISHVDASFLDDSMDTSRENKSYFPSPSPINLKSFLEPPVVNHKEGRKSISIVGETPLLSQSMSTIGSANRPLYFSTGSVGGENLHSIMKKRDSTSRRNMELRFLDTSMDSKVGDEEIAELSNMLKPTSDDEEQRPLESIVDIKPKRSPRGKMTTRLDDQSVSTVDTKEDAVAAPPSSSSVKKTTPTRRSRSKTPVSASDDKQLPPPHEANVDISPKRSPRGKTPALLDQSVSIVDTKEDTAAPTSSRSAKKVTRRSRSKTPVPLELHASIIEQTAESSNIFEISTANESALLPVPTVKSRRSKSVEVESIATPTRKRRRSPIMESNLPSRIETSIVEETEEEDSIIEQPKKISVRTRSKSATSANDASSLLLDASGDDFVLNSTLQTPRRKGLRSGSHDSLMDLVTPSTVTKAASLPRKRKVSPRPPKLSPETEVHDEQERESDMPRKRTRRIKPVESKDADAGSDISDVPPKDPSQVPCTPRKKLFEDNLGTPHQGDTKDEKTSIVIDPVEPTVTSPSLMMSILNYSNQDFHEEEEGASDPANEAINSANISQVGATSFEDNMDTSHASKSGDEKVAELSNLLQPASDDEQLPPEPTVNIKPKRSPRGKTPTTEDTTPIPSSSPSGKKTTRRSRSNTPLPSSDNKEQPSPSEPIVDTKPKRSPRGKTPTPILDQSVSSGATNEDTAPVPPSPSGKKTTQRSRSKTPIHTSDNKQQPPPPEPTVDIKPKRSPKGKVPSLLDQSVSIVDTKEDTVAASSSSSSVKKTTRRSRSTTPAPDDKQPPPPEPNVNITPKRSPRGKTPTLLDQSIIINDNEAEDTASPPSLATVKKTTRRSRSKTPVHLDLDASMVDQTAEPSNVFEISTTNDPVKPNRPKKAEAEPIVRATRKAKRTVGGFAPELSTVHEDSASLIDSSVLNATLSQSQLASSVGGIETRSATARRHSPMLESTLPSSYRMETSIVEETEEEDVVIIEQPKKRGVRTRSKSGTSTTDADCFADVSASGDDSVLNSTLRPQRRRGLRSESHDSEVDLVTPSTSKKALSQRQKVASPPPKLSPQIHDEQEQESDMPRKRTRRIKPVESEDADSRSDISDVRSTVSTRSLRSRSNRKKEKSSASSRNTRAASCQ</sequence>
<dbReference type="InterPro" id="IPR032040">
    <property type="entry name" value="ELYS-bb"/>
</dbReference>
<feature type="compositionally biased region" description="Basic residues" evidence="1">
    <location>
        <begin position="2303"/>
        <end position="2312"/>
    </location>
</feature>
<gene>
    <name evidence="3" type="ORF">Fcan01_04582</name>
</gene>
<feature type="region of interest" description="Disordered" evidence="1">
    <location>
        <begin position="2173"/>
        <end position="2327"/>
    </location>
</feature>
<feature type="compositionally biased region" description="Polar residues" evidence="1">
    <location>
        <begin position="1143"/>
        <end position="1156"/>
    </location>
</feature>
<feature type="region of interest" description="Disordered" evidence="1">
    <location>
        <begin position="1729"/>
        <end position="2082"/>
    </location>
</feature>
<evidence type="ECO:0000259" key="2">
    <source>
        <dbReference type="Pfam" id="PF16687"/>
    </source>
</evidence>
<feature type="region of interest" description="Disordered" evidence="1">
    <location>
        <begin position="1509"/>
        <end position="1713"/>
    </location>
</feature>
<evidence type="ECO:0000313" key="4">
    <source>
        <dbReference type="Proteomes" id="UP000198287"/>
    </source>
</evidence>
<comment type="caution">
    <text evidence="3">The sequence shown here is derived from an EMBL/GenBank/DDBJ whole genome shotgun (WGS) entry which is preliminary data.</text>
</comment>
<protein>
    <submittedName>
        <fullName evidence="3">Protein ELYS</fullName>
    </submittedName>
</protein>
<dbReference type="Proteomes" id="UP000198287">
    <property type="component" value="Unassembled WGS sequence"/>
</dbReference>
<feature type="compositionally biased region" description="Polar residues" evidence="1">
    <location>
        <begin position="1874"/>
        <end position="1886"/>
    </location>
</feature>
<reference evidence="3 4" key="1">
    <citation type="submission" date="2015-12" db="EMBL/GenBank/DDBJ databases">
        <title>The genome of Folsomia candida.</title>
        <authorList>
            <person name="Faddeeva A."/>
            <person name="Derks M.F."/>
            <person name="Anvar Y."/>
            <person name="Smit S."/>
            <person name="Van Straalen N."/>
            <person name="Roelofs D."/>
        </authorList>
    </citation>
    <scope>NUCLEOTIDE SEQUENCE [LARGE SCALE GENOMIC DNA]</scope>
    <source>
        <strain evidence="3 4">VU population</strain>
        <tissue evidence="3">Whole body</tissue>
    </source>
</reference>
<dbReference type="OMA" id="KWNHDCL"/>